<dbReference type="CDD" id="cd01347">
    <property type="entry name" value="ligand_gated_channel"/>
    <property type="match status" value="1"/>
</dbReference>
<proteinExistence type="inferred from homology"/>
<keyword evidence="4 8" id="KW-0812">Transmembrane</keyword>
<dbReference type="InterPro" id="IPR012910">
    <property type="entry name" value="Plug_dom"/>
</dbReference>
<accession>A0A1H2V621</accession>
<dbReference type="InterPro" id="IPR036942">
    <property type="entry name" value="Beta-barrel_TonB_sf"/>
</dbReference>
<evidence type="ECO:0000256" key="4">
    <source>
        <dbReference type="ARBA" id="ARBA00022692"/>
    </source>
</evidence>
<dbReference type="InterPro" id="IPR037066">
    <property type="entry name" value="Plug_dom_sf"/>
</dbReference>
<dbReference type="InterPro" id="IPR039426">
    <property type="entry name" value="TonB-dep_rcpt-like"/>
</dbReference>
<keyword evidence="7 8" id="KW-0998">Cell outer membrane</keyword>
<dbReference type="GO" id="GO:0009279">
    <property type="term" value="C:cell outer membrane"/>
    <property type="evidence" value="ECO:0007669"/>
    <property type="project" value="UniProtKB-SubCell"/>
</dbReference>
<dbReference type="PROSITE" id="PS52016">
    <property type="entry name" value="TONB_DEPENDENT_REC_3"/>
    <property type="match status" value="1"/>
</dbReference>
<evidence type="ECO:0000256" key="7">
    <source>
        <dbReference type="ARBA" id="ARBA00023237"/>
    </source>
</evidence>
<keyword evidence="2 8" id="KW-0813">Transport</keyword>
<dbReference type="Proteomes" id="UP000182771">
    <property type="component" value="Unassembled WGS sequence"/>
</dbReference>
<dbReference type="Gene3D" id="2.40.170.20">
    <property type="entry name" value="TonB-dependent receptor, beta-barrel domain"/>
    <property type="match status" value="1"/>
</dbReference>
<comment type="similarity">
    <text evidence="8 9">Belongs to the TonB-dependent receptor family.</text>
</comment>
<dbReference type="OrthoDB" id="9758472at2"/>
<feature type="signal peptide" evidence="10">
    <location>
        <begin position="1"/>
        <end position="26"/>
    </location>
</feature>
<organism evidence="13 14">
    <name type="scientific">Capnocytophaga granulosa</name>
    <dbReference type="NCBI Taxonomy" id="45242"/>
    <lineage>
        <taxon>Bacteria</taxon>
        <taxon>Pseudomonadati</taxon>
        <taxon>Bacteroidota</taxon>
        <taxon>Flavobacteriia</taxon>
        <taxon>Flavobacteriales</taxon>
        <taxon>Flavobacteriaceae</taxon>
        <taxon>Capnocytophaga</taxon>
    </lineage>
</organism>
<evidence type="ECO:0000256" key="10">
    <source>
        <dbReference type="SAM" id="SignalP"/>
    </source>
</evidence>
<comment type="subcellular location">
    <subcellularLocation>
        <location evidence="1 8">Cell outer membrane</location>
        <topology evidence="1 8">Multi-pass membrane protein</topology>
    </subcellularLocation>
</comment>
<feature type="domain" description="TonB-dependent receptor-like beta-barrel" evidence="11">
    <location>
        <begin position="328"/>
        <end position="728"/>
    </location>
</feature>
<evidence type="ECO:0000256" key="5">
    <source>
        <dbReference type="ARBA" id="ARBA00023077"/>
    </source>
</evidence>
<keyword evidence="5 9" id="KW-0798">TonB box</keyword>
<evidence type="ECO:0000259" key="12">
    <source>
        <dbReference type="Pfam" id="PF07715"/>
    </source>
</evidence>
<name>A0A1H2V621_9FLAO</name>
<evidence type="ECO:0000256" key="3">
    <source>
        <dbReference type="ARBA" id="ARBA00022452"/>
    </source>
</evidence>
<dbReference type="InterPro" id="IPR000531">
    <property type="entry name" value="Beta-barrel_TonB"/>
</dbReference>
<dbReference type="GeneID" id="85016999"/>
<dbReference type="Gene3D" id="2.170.130.10">
    <property type="entry name" value="TonB-dependent receptor, plug domain"/>
    <property type="match status" value="1"/>
</dbReference>
<dbReference type="PANTHER" id="PTHR30442:SF0">
    <property type="entry name" value="FE(3+) DICITRATE TRANSPORT PROTEIN FECA"/>
    <property type="match status" value="1"/>
</dbReference>
<dbReference type="PANTHER" id="PTHR30442">
    <property type="entry name" value="IRON III DICITRATE TRANSPORT PROTEIN FECA"/>
    <property type="match status" value="1"/>
</dbReference>
<feature type="chain" id="PRO_5028801688" evidence="10">
    <location>
        <begin position="27"/>
        <end position="760"/>
    </location>
</feature>
<evidence type="ECO:0000256" key="9">
    <source>
        <dbReference type="RuleBase" id="RU003357"/>
    </source>
</evidence>
<dbReference type="RefSeq" id="WP_016420437.1">
    <property type="nucleotide sequence ID" value="NZ_FNND01000003.1"/>
</dbReference>
<keyword evidence="6 8" id="KW-0472">Membrane</keyword>
<dbReference type="AlphaFoldDB" id="A0A1H2V621"/>
<dbReference type="Pfam" id="PF13715">
    <property type="entry name" value="CarbopepD_reg_2"/>
    <property type="match status" value="1"/>
</dbReference>
<keyword evidence="3 8" id="KW-1134">Transmembrane beta strand</keyword>
<evidence type="ECO:0000313" key="13">
    <source>
        <dbReference type="EMBL" id="SDW63359.1"/>
    </source>
</evidence>
<evidence type="ECO:0000256" key="8">
    <source>
        <dbReference type="PROSITE-ProRule" id="PRU01360"/>
    </source>
</evidence>
<dbReference type="GO" id="GO:0033214">
    <property type="term" value="P:siderophore-iron import into cell"/>
    <property type="evidence" value="ECO:0007669"/>
    <property type="project" value="TreeGrafter"/>
</dbReference>
<dbReference type="InterPro" id="IPR008969">
    <property type="entry name" value="CarboxyPept-like_regulatory"/>
</dbReference>
<keyword evidence="10" id="KW-0732">Signal</keyword>
<evidence type="ECO:0000313" key="14">
    <source>
        <dbReference type="Proteomes" id="UP000182771"/>
    </source>
</evidence>
<dbReference type="SUPFAM" id="SSF49464">
    <property type="entry name" value="Carboxypeptidase regulatory domain-like"/>
    <property type="match status" value="1"/>
</dbReference>
<keyword evidence="14" id="KW-1185">Reference proteome</keyword>
<dbReference type="Pfam" id="PF07715">
    <property type="entry name" value="Plug"/>
    <property type="match status" value="1"/>
</dbReference>
<comment type="caution">
    <text evidence="13">The sequence shown here is derived from an EMBL/GenBank/DDBJ whole genome shotgun (WGS) entry which is preliminary data.</text>
</comment>
<dbReference type="Gene3D" id="2.60.40.1120">
    <property type="entry name" value="Carboxypeptidase-like, regulatory domain"/>
    <property type="match status" value="1"/>
</dbReference>
<dbReference type="Pfam" id="PF00593">
    <property type="entry name" value="TonB_dep_Rec_b-barrel"/>
    <property type="match status" value="1"/>
</dbReference>
<dbReference type="SUPFAM" id="SSF56935">
    <property type="entry name" value="Porins"/>
    <property type="match status" value="1"/>
</dbReference>
<gene>
    <name evidence="13" type="ORF">SAMN05444420_10366</name>
</gene>
<evidence type="ECO:0000256" key="6">
    <source>
        <dbReference type="ARBA" id="ARBA00023136"/>
    </source>
</evidence>
<evidence type="ECO:0000256" key="1">
    <source>
        <dbReference type="ARBA" id="ARBA00004571"/>
    </source>
</evidence>
<feature type="domain" description="TonB-dependent receptor plug" evidence="12">
    <location>
        <begin position="134"/>
        <end position="243"/>
    </location>
</feature>
<dbReference type="EMBL" id="FNND01000003">
    <property type="protein sequence ID" value="SDW63359.1"/>
    <property type="molecule type" value="Genomic_DNA"/>
</dbReference>
<keyword evidence="13" id="KW-0675">Receptor</keyword>
<protein>
    <submittedName>
        <fullName evidence="13">Outer membrane receptor for Fe3+-dicitrate</fullName>
    </submittedName>
</protein>
<evidence type="ECO:0000256" key="2">
    <source>
        <dbReference type="ARBA" id="ARBA00022448"/>
    </source>
</evidence>
<sequence length="760" mass="84156">MKKKTQMMGKWLLTAMIALTVPQVNAADFAASNSTMEQEREIQVEGHVVDAHGVPLLGVNVLVKGSQRGVATDKDGYYTIRVDENDVLIFRSLGYHTQEVGVQGRTLLNVQMKVSQEELSEVTVTSTGIKRQIKDFAGTVNVVSAAQIKELAIPAVGDAVRFMPGVNYIDEDGRGLRPGIGLRGIDPARNSNTLVVIDGKIPIGQSYSDMGGYYMMPVGAIESVEVIKGASPALYGSGSIGGVVNIITKKGAAQPHTNLNLQYGNHNALNIGVETVGNTNEGAMNYYAGFHRRQGDGFRKSRSYYAVNDFTGNVTTKIGEKNEWRFFVNGFTEYSDTPGGLSQAQWDADPEQSVNPHDFFEARRFSTAISYKRLFDEQNSLTTSIYGSYLKRDWWLDNRNADPAKRKFTSALRDIPSLGLFSDYERTNTLFGKENKLLAGIRLHTDITHDISVAGDKMGVKEGKTTANSANTVAVVEGYVFDEFHITDKFNINPAVRYTFVNYDKEDYFRNQWDNTNEDAFIYSLGLFYKFSDDYRAYLTYSKGYKMPQIRIAFETNGDLDAETSNNYELGLRTTPTDWLEVELAAYILDFDHKIFREGGLLNNGGKALHQGIEMSGAIYPIEGLKLYGSGAIQKATIEYGMYKGNRIPYAPRYTATAGAKYQMDCAGGILTLNGYGNFVSSQFSDQKNTFEGSANGNVGLIPKFFLLNATANYSIKQWNVNLNALNLLNRKYFTTRHSAWGGIMPAATISILAGVGYQF</sequence>
<evidence type="ECO:0000259" key="11">
    <source>
        <dbReference type="Pfam" id="PF00593"/>
    </source>
</evidence>
<reference evidence="13 14" key="1">
    <citation type="submission" date="2016-10" db="EMBL/GenBank/DDBJ databases">
        <authorList>
            <person name="Varghese N."/>
            <person name="Submissions S."/>
        </authorList>
    </citation>
    <scope>NUCLEOTIDE SEQUENCE [LARGE SCALE GENOMIC DNA]</scope>
    <source>
        <strain evidence="13 14">DSM 11449</strain>
    </source>
</reference>